<organism evidence="7">
    <name type="scientific">Methylobacterium bullatum</name>
    <dbReference type="NCBI Taxonomy" id="570505"/>
    <lineage>
        <taxon>Bacteria</taxon>
        <taxon>Pseudomonadati</taxon>
        <taxon>Pseudomonadota</taxon>
        <taxon>Alphaproteobacteria</taxon>
        <taxon>Hyphomicrobiales</taxon>
        <taxon>Methylobacteriaceae</taxon>
        <taxon>Methylobacterium</taxon>
    </lineage>
</organism>
<dbReference type="InterPro" id="IPR050109">
    <property type="entry name" value="HTH-type_TetR-like_transc_reg"/>
</dbReference>
<name>A0A679J8D3_9HYPH</name>
<evidence type="ECO:0000256" key="4">
    <source>
        <dbReference type="PROSITE-ProRule" id="PRU00335"/>
    </source>
</evidence>
<dbReference type="SUPFAM" id="SSF46689">
    <property type="entry name" value="Homeodomain-like"/>
    <property type="match status" value="1"/>
</dbReference>
<evidence type="ECO:0000256" key="3">
    <source>
        <dbReference type="ARBA" id="ARBA00023163"/>
    </source>
</evidence>
<accession>A0A679J8D3</accession>
<keyword evidence="2 4" id="KW-0238">DNA-binding</keyword>
<feature type="DNA-binding region" description="H-T-H motif" evidence="4">
    <location>
        <begin position="37"/>
        <end position="56"/>
    </location>
</feature>
<evidence type="ECO:0000313" key="7">
    <source>
        <dbReference type="EMBL" id="CAA2107203.1"/>
    </source>
</evidence>
<reference evidence="7" key="1">
    <citation type="submission" date="2019-12" db="EMBL/GenBank/DDBJ databases">
        <authorList>
            <person name="Cremers G."/>
        </authorList>
    </citation>
    <scope>NUCLEOTIDE SEQUENCE</scope>
    <source>
        <strain evidence="7">Mbul1</strain>
    </source>
</reference>
<dbReference type="InterPro" id="IPR001647">
    <property type="entry name" value="HTH_TetR"/>
</dbReference>
<dbReference type="InterPro" id="IPR009057">
    <property type="entry name" value="Homeodomain-like_sf"/>
</dbReference>
<dbReference type="Gene3D" id="1.10.357.10">
    <property type="entry name" value="Tetracycline Repressor, domain 2"/>
    <property type="match status" value="1"/>
</dbReference>
<feature type="compositionally biased region" description="Basic and acidic residues" evidence="5">
    <location>
        <begin position="204"/>
        <end position="214"/>
    </location>
</feature>
<dbReference type="GO" id="GO:0000976">
    <property type="term" value="F:transcription cis-regulatory region binding"/>
    <property type="evidence" value="ECO:0007669"/>
    <property type="project" value="TreeGrafter"/>
</dbReference>
<dbReference type="EMBL" id="LR743504">
    <property type="protein sequence ID" value="CAA2107203.1"/>
    <property type="molecule type" value="Genomic_DNA"/>
</dbReference>
<dbReference type="PANTHER" id="PTHR30055:SF234">
    <property type="entry name" value="HTH-TYPE TRANSCRIPTIONAL REGULATOR BETI"/>
    <property type="match status" value="1"/>
</dbReference>
<keyword evidence="3" id="KW-0804">Transcription</keyword>
<keyword evidence="1" id="KW-0805">Transcription regulation</keyword>
<dbReference type="PRINTS" id="PR00455">
    <property type="entry name" value="HTHTETR"/>
</dbReference>
<dbReference type="PROSITE" id="PS50977">
    <property type="entry name" value="HTH_TETR_2"/>
    <property type="match status" value="1"/>
</dbReference>
<proteinExistence type="predicted"/>
<protein>
    <submittedName>
        <fullName evidence="7">HTH-type transcriptional regulator EthR</fullName>
    </submittedName>
</protein>
<dbReference type="Pfam" id="PF21597">
    <property type="entry name" value="TetR_C_43"/>
    <property type="match status" value="1"/>
</dbReference>
<sequence>MTSSSLSRMPRKDALQNRAHILDVAGRAIGESGVDVSMDAIAKLAGVGSATLYRHFPTRDALLVALLAPHHERLHRDKAAIEAAGGDSGRMLERWIDALGDWMRAYDGLPEPLRAGWSVTASPFKSTCDGIIESTEGFLRAAQRDGFARPTASATDIFLGSLAVAWASGRSAARTDTRDRLRDLLRNGWSANEAEAAGGSGTAGEHHPAQTGDR</sequence>
<evidence type="ECO:0000256" key="1">
    <source>
        <dbReference type="ARBA" id="ARBA00023015"/>
    </source>
</evidence>
<dbReference type="GO" id="GO:0003700">
    <property type="term" value="F:DNA-binding transcription factor activity"/>
    <property type="evidence" value="ECO:0007669"/>
    <property type="project" value="TreeGrafter"/>
</dbReference>
<evidence type="ECO:0000256" key="2">
    <source>
        <dbReference type="ARBA" id="ARBA00023125"/>
    </source>
</evidence>
<dbReference type="InterPro" id="IPR049445">
    <property type="entry name" value="TetR_SbtR-like_C"/>
</dbReference>
<feature type="region of interest" description="Disordered" evidence="5">
    <location>
        <begin position="192"/>
        <end position="214"/>
    </location>
</feature>
<evidence type="ECO:0000259" key="6">
    <source>
        <dbReference type="PROSITE" id="PS50977"/>
    </source>
</evidence>
<gene>
    <name evidence="7" type="primary">ethR</name>
    <name evidence="7" type="ORF">MBUL_04045</name>
</gene>
<feature type="domain" description="HTH tetR-type" evidence="6">
    <location>
        <begin position="15"/>
        <end position="74"/>
    </location>
</feature>
<evidence type="ECO:0000256" key="5">
    <source>
        <dbReference type="SAM" id="MobiDB-lite"/>
    </source>
</evidence>
<dbReference type="AlphaFoldDB" id="A0A679J8D3"/>
<dbReference type="Pfam" id="PF00440">
    <property type="entry name" value="TetR_N"/>
    <property type="match status" value="1"/>
</dbReference>
<dbReference type="PANTHER" id="PTHR30055">
    <property type="entry name" value="HTH-TYPE TRANSCRIPTIONAL REGULATOR RUTR"/>
    <property type="match status" value="1"/>
</dbReference>